<dbReference type="Proteomes" id="UP001195769">
    <property type="component" value="Unassembled WGS sequence"/>
</dbReference>
<gene>
    <name evidence="1" type="ORF">F5891DRAFT_1280437</name>
</gene>
<dbReference type="RefSeq" id="XP_041222323.1">
    <property type="nucleotide sequence ID" value="XM_041370413.1"/>
</dbReference>
<accession>A0AAD4DZW8</accession>
<dbReference type="EMBL" id="JABBWK010000052">
    <property type="protein sequence ID" value="KAG1896747.1"/>
    <property type="molecule type" value="Genomic_DNA"/>
</dbReference>
<reference evidence="1" key="1">
    <citation type="journal article" date="2020" name="New Phytol.">
        <title>Comparative genomics reveals dynamic genome evolution in host specialist ectomycorrhizal fungi.</title>
        <authorList>
            <person name="Lofgren L.A."/>
            <person name="Nguyen N.H."/>
            <person name="Vilgalys R."/>
            <person name="Ruytinx J."/>
            <person name="Liao H.L."/>
            <person name="Branco S."/>
            <person name="Kuo A."/>
            <person name="LaButti K."/>
            <person name="Lipzen A."/>
            <person name="Andreopoulos W."/>
            <person name="Pangilinan J."/>
            <person name="Riley R."/>
            <person name="Hundley H."/>
            <person name="Na H."/>
            <person name="Barry K."/>
            <person name="Grigoriev I.V."/>
            <person name="Stajich J.E."/>
            <person name="Kennedy P.G."/>
        </authorList>
    </citation>
    <scope>NUCLEOTIDE SEQUENCE</scope>
    <source>
        <strain evidence="1">FC203</strain>
    </source>
</reference>
<dbReference type="SUPFAM" id="SSF56801">
    <property type="entry name" value="Acetyl-CoA synthetase-like"/>
    <property type="match status" value="1"/>
</dbReference>
<protein>
    <submittedName>
        <fullName evidence="1">Uncharacterized protein</fullName>
    </submittedName>
</protein>
<dbReference type="Gene3D" id="3.40.50.12780">
    <property type="entry name" value="N-terminal domain of ligase-like"/>
    <property type="match status" value="1"/>
</dbReference>
<dbReference type="GeneID" id="64664711"/>
<evidence type="ECO:0000313" key="1">
    <source>
        <dbReference type="EMBL" id="KAG1896747.1"/>
    </source>
</evidence>
<name>A0AAD4DZW8_9AGAM</name>
<evidence type="ECO:0000313" key="2">
    <source>
        <dbReference type="Proteomes" id="UP001195769"/>
    </source>
</evidence>
<keyword evidence="2" id="KW-1185">Reference proteome</keyword>
<comment type="caution">
    <text evidence="1">The sequence shown here is derived from an EMBL/GenBank/DDBJ whole genome shotgun (WGS) entry which is preliminary data.</text>
</comment>
<sequence>MAPVTIPTTDFITAPNTVYDIIAQPMLSPQQAHKESNITHINNLSGSASWLTNGVTPRSDVERGKLQIRGSIVFVSYYNNAEAAFSSFVEGGWYLSLDDVDIIENGVMRLSGRIRTPSSFMASL</sequence>
<organism evidence="1 2">
    <name type="scientific">Suillus fuscotomentosus</name>
    <dbReference type="NCBI Taxonomy" id="1912939"/>
    <lineage>
        <taxon>Eukaryota</taxon>
        <taxon>Fungi</taxon>
        <taxon>Dikarya</taxon>
        <taxon>Basidiomycota</taxon>
        <taxon>Agaricomycotina</taxon>
        <taxon>Agaricomycetes</taxon>
        <taxon>Agaricomycetidae</taxon>
        <taxon>Boletales</taxon>
        <taxon>Suillineae</taxon>
        <taxon>Suillaceae</taxon>
        <taxon>Suillus</taxon>
    </lineage>
</organism>
<proteinExistence type="predicted"/>
<dbReference type="InterPro" id="IPR042099">
    <property type="entry name" value="ANL_N_sf"/>
</dbReference>
<dbReference type="AlphaFoldDB" id="A0AAD4DZW8"/>